<evidence type="ECO:0000313" key="2">
    <source>
        <dbReference type="Proteomes" id="UP000309997"/>
    </source>
</evidence>
<evidence type="ECO:0000313" key="1">
    <source>
        <dbReference type="EMBL" id="KAL3567672.1"/>
    </source>
</evidence>
<name>A0ACC4AN76_POPAL</name>
<comment type="caution">
    <text evidence="1">The sequence shown here is derived from an EMBL/GenBank/DDBJ whole genome shotgun (WGS) entry which is preliminary data.</text>
</comment>
<accession>A0ACC4AN76</accession>
<keyword evidence="2" id="KW-1185">Reference proteome</keyword>
<reference evidence="1 2" key="1">
    <citation type="journal article" date="2024" name="Plant Biotechnol. J.">
        <title>Genome and CRISPR/Cas9 system of a widespread forest tree (Populus alba) in the world.</title>
        <authorList>
            <person name="Liu Y.J."/>
            <person name="Jiang P.F."/>
            <person name="Han X.M."/>
            <person name="Li X.Y."/>
            <person name="Wang H.M."/>
            <person name="Wang Y.J."/>
            <person name="Wang X.X."/>
            <person name="Zeng Q.Y."/>
        </authorList>
    </citation>
    <scope>NUCLEOTIDE SEQUENCE [LARGE SCALE GENOMIC DNA]</scope>
    <source>
        <strain evidence="2">cv. PAL-ZL1</strain>
    </source>
</reference>
<gene>
    <name evidence="1" type="ORF">D5086_030323</name>
</gene>
<sequence length="335" mass="37072">MTVEDEWVQVAMTDDSLVVELLLKLNQPEPLPAPRRRRHFPPDLVKEGAVLALSVDWSVRQRRSSSKHVMITRRKKGSDSSAHASPTTPLSFSCATSVSGGGDGLDEATTSLPSKLIATSRSKVAVTSETPTTKRSRKKKNLVELREEEGLLLKERRRLKNKLATLRVTAEKERTTNERLKRMKLDFLSQQKPEVLPAAVKSEDDISIQPQETKVACDSTYSMLPHNVSFPLQEDEGTKPSFLLPDLNLPVEGDSGSGILTASHDKADASTKPLPSPLLDLFLGPAGGTLLTFHLQFRVGAERFDKGYAYSMKRRKENSKMSSHHHHLDASSLSC</sequence>
<dbReference type="Proteomes" id="UP000309997">
    <property type="component" value="Unassembled WGS sequence"/>
</dbReference>
<proteinExistence type="predicted"/>
<protein>
    <submittedName>
        <fullName evidence="1">Uncharacterized protein</fullName>
    </submittedName>
</protein>
<dbReference type="EMBL" id="RCHU02000017">
    <property type="protein sequence ID" value="KAL3567672.1"/>
    <property type="molecule type" value="Genomic_DNA"/>
</dbReference>
<organism evidence="1 2">
    <name type="scientific">Populus alba</name>
    <name type="common">White poplar</name>
    <dbReference type="NCBI Taxonomy" id="43335"/>
    <lineage>
        <taxon>Eukaryota</taxon>
        <taxon>Viridiplantae</taxon>
        <taxon>Streptophyta</taxon>
        <taxon>Embryophyta</taxon>
        <taxon>Tracheophyta</taxon>
        <taxon>Spermatophyta</taxon>
        <taxon>Magnoliopsida</taxon>
        <taxon>eudicotyledons</taxon>
        <taxon>Gunneridae</taxon>
        <taxon>Pentapetalae</taxon>
        <taxon>rosids</taxon>
        <taxon>fabids</taxon>
        <taxon>Malpighiales</taxon>
        <taxon>Salicaceae</taxon>
        <taxon>Saliceae</taxon>
        <taxon>Populus</taxon>
    </lineage>
</organism>